<dbReference type="AlphaFoldDB" id="A0A7G3UI98"/>
<dbReference type="CDD" id="cd00093">
    <property type="entry name" value="HTH_XRE"/>
    <property type="match status" value="1"/>
</dbReference>
<dbReference type="PROSITE" id="PS50943">
    <property type="entry name" value="HTH_CROC1"/>
    <property type="match status" value="1"/>
</dbReference>
<accession>A0A7G3UI98</accession>
<dbReference type="Pfam" id="PF13560">
    <property type="entry name" value="HTH_31"/>
    <property type="match status" value="1"/>
</dbReference>
<name>A0A7G3UI98_STRT9</name>
<feature type="domain" description="HTH cro/C1-type" evidence="1">
    <location>
        <begin position="10"/>
        <end position="63"/>
    </location>
</feature>
<dbReference type="EMBL" id="CP029159">
    <property type="protein sequence ID" value="QKM68642.1"/>
    <property type="molecule type" value="Genomic_DNA"/>
</dbReference>
<dbReference type="SUPFAM" id="SSF47413">
    <property type="entry name" value="lambda repressor-like DNA-binding domains"/>
    <property type="match status" value="1"/>
</dbReference>
<gene>
    <name evidence="2" type="ORF">STSU_017135</name>
</gene>
<dbReference type="Proteomes" id="UP000005940">
    <property type="component" value="Chromosome"/>
</dbReference>
<dbReference type="Pfam" id="PF19054">
    <property type="entry name" value="DUF5753"/>
    <property type="match status" value="1"/>
</dbReference>
<dbReference type="Gene3D" id="1.10.260.40">
    <property type="entry name" value="lambda repressor-like DNA-binding domains"/>
    <property type="match status" value="1"/>
</dbReference>
<proteinExistence type="predicted"/>
<dbReference type="SMART" id="SM00530">
    <property type="entry name" value="HTH_XRE"/>
    <property type="match status" value="1"/>
</dbReference>
<keyword evidence="3" id="KW-1185">Reference proteome</keyword>
<dbReference type="RefSeq" id="WP_040915470.1">
    <property type="nucleotide sequence ID" value="NZ_CP029159.1"/>
</dbReference>
<dbReference type="InterPro" id="IPR001387">
    <property type="entry name" value="Cro/C1-type_HTH"/>
</dbReference>
<dbReference type="GO" id="GO:0003677">
    <property type="term" value="F:DNA binding"/>
    <property type="evidence" value="ECO:0007669"/>
    <property type="project" value="InterPro"/>
</dbReference>
<dbReference type="InterPro" id="IPR043917">
    <property type="entry name" value="DUF5753"/>
</dbReference>
<evidence type="ECO:0000259" key="1">
    <source>
        <dbReference type="PROSITE" id="PS50943"/>
    </source>
</evidence>
<organism evidence="2 3">
    <name type="scientific">Streptomyces tsukubensis (strain DSM 42081 / NBRC 108919 / NRRL 18488 / 9993)</name>
    <dbReference type="NCBI Taxonomy" id="1114943"/>
    <lineage>
        <taxon>Bacteria</taxon>
        <taxon>Bacillati</taxon>
        <taxon>Actinomycetota</taxon>
        <taxon>Actinomycetes</taxon>
        <taxon>Kitasatosporales</taxon>
        <taxon>Streptomycetaceae</taxon>
        <taxon>Streptomyces</taxon>
    </lineage>
</organism>
<dbReference type="InterPro" id="IPR010982">
    <property type="entry name" value="Lambda_DNA-bd_dom_sf"/>
</dbReference>
<evidence type="ECO:0000313" key="3">
    <source>
        <dbReference type="Proteomes" id="UP000005940"/>
    </source>
</evidence>
<reference evidence="2 3" key="1">
    <citation type="journal article" date="2012" name="J. Bacteriol.">
        <title>Draft genome of Streptomyces tsukubaensis NRRL 18488, the producer of the clinically important immunosuppressant tacrolimus (FK506).</title>
        <authorList>
            <person name="Barreiro C."/>
            <person name="Prieto C."/>
            <person name="Sola-Landa A."/>
            <person name="Solera E."/>
            <person name="Martinez-Castro M."/>
            <person name="Perez-Redondo R."/>
            <person name="Garcia-Estrada C."/>
            <person name="Aparicio J.F."/>
            <person name="Fernandez-Martinez L.T."/>
            <person name="Santos-Aberturas J."/>
            <person name="Salehi-Najafabadi Z."/>
            <person name="Rodriguez-Garcia A."/>
            <person name="Tauch A."/>
            <person name="Martin J.F."/>
        </authorList>
    </citation>
    <scope>NUCLEOTIDE SEQUENCE [LARGE SCALE GENOMIC DNA]</scope>
    <source>
        <strain evidence="3">DSM 42081 / NBRC 108919 / NRRL 18488 / 9993</strain>
    </source>
</reference>
<protein>
    <submittedName>
        <fullName evidence="2">XRE family transcriptional regulator</fullName>
    </submittedName>
</protein>
<sequence length="276" mass="30755">MNRADLGKTLRDMRVACGKQAKVVARSAAMSPSKLSKIENGALTPSVLDVERILEALEVPAEIKANLAEAARRAATESTAWRVYRRTGLHKHQEDIRAIEAGTTLLRVFQPSCIPGLLQTPEYIRAVQQSSELSDDALEKMIGARLRRQEVLYARSRSFRFVITESVLRWRLIPAPMMAAQLDKLITMSRLPNVAIAAVPLSAPMPELPTSSFTLFDGRLAMVEIPHAEITTTEIRDIELYAAKFDTFGRIALSGESMRDFTASIRDDFLKEQEIS</sequence>
<evidence type="ECO:0000313" key="2">
    <source>
        <dbReference type="EMBL" id="QKM68642.1"/>
    </source>
</evidence>